<dbReference type="InterPro" id="IPR020846">
    <property type="entry name" value="MFS_dom"/>
</dbReference>
<feature type="transmembrane region" description="Helical" evidence="7">
    <location>
        <begin position="255"/>
        <end position="275"/>
    </location>
</feature>
<gene>
    <name evidence="9" type="ordered locus">Sros_4228</name>
</gene>
<proteinExistence type="predicted"/>
<feature type="transmembrane region" description="Helical" evidence="7">
    <location>
        <begin position="139"/>
        <end position="159"/>
    </location>
</feature>
<evidence type="ECO:0000256" key="4">
    <source>
        <dbReference type="ARBA" id="ARBA00022692"/>
    </source>
</evidence>
<evidence type="ECO:0000313" key="10">
    <source>
        <dbReference type="Proteomes" id="UP000002029"/>
    </source>
</evidence>
<feature type="transmembrane region" description="Helical" evidence="7">
    <location>
        <begin position="349"/>
        <end position="371"/>
    </location>
</feature>
<dbReference type="eggNOG" id="COG3104">
    <property type="taxonomic scope" value="Bacteria"/>
</dbReference>
<keyword evidence="3" id="KW-1003">Cell membrane</keyword>
<dbReference type="EMBL" id="CP001814">
    <property type="protein sequence ID" value="ACZ87130.1"/>
    <property type="molecule type" value="Genomic_DNA"/>
</dbReference>
<evidence type="ECO:0000256" key="6">
    <source>
        <dbReference type="ARBA" id="ARBA00023136"/>
    </source>
</evidence>
<dbReference type="PANTHER" id="PTHR23517">
    <property type="entry name" value="RESISTANCE PROTEIN MDTM, PUTATIVE-RELATED-RELATED"/>
    <property type="match status" value="1"/>
</dbReference>
<keyword evidence="4 7" id="KW-0812">Transmembrane</keyword>
<feature type="transmembrane region" description="Helical" evidence="7">
    <location>
        <begin position="44"/>
        <end position="66"/>
    </location>
</feature>
<dbReference type="GO" id="GO:0022857">
    <property type="term" value="F:transmembrane transporter activity"/>
    <property type="evidence" value="ECO:0007669"/>
    <property type="project" value="InterPro"/>
</dbReference>
<dbReference type="SUPFAM" id="SSF103473">
    <property type="entry name" value="MFS general substrate transporter"/>
    <property type="match status" value="1"/>
</dbReference>
<evidence type="ECO:0000256" key="2">
    <source>
        <dbReference type="ARBA" id="ARBA00022448"/>
    </source>
</evidence>
<dbReference type="InterPro" id="IPR050171">
    <property type="entry name" value="MFS_Transporters"/>
</dbReference>
<dbReference type="Gene3D" id="1.20.1250.20">
    <property type="entry name" value="MFS general substrate transporter like domains"/>
    <property type="match status" value="1"/>
</dbReference>
<evidence type="ECO:0000256" key="5">
    <source>
        <dbReference type="ARBA" id="ARBA00022989"/>
    </source>
</evidence>
<feature type="transmembrane region" description="Helical" evidence="7">
    <location>
        <begin position="318"/>
        <end position="337"/>
    </location>
</feature>
<organism evidence="9 10">
    <name type="scientific">Streptosporangium roseum (strain ATCC 12428 / DSM 43021 / JCM 3005 / KCTC 9067 / NCIMB 10171 / NRRL 2505 / NI 9100)</name>
    <dbReference type="NCBI Taxonomy" id="479432"/>
    <lineage>
        <taxon>Bacteria</taxon>
        <taxon>Bacillati</taxon>
        <taxon>Actinomycetota</taxon>
        <taxon>Actinomycetes</taxon>
        <taxon>Streptosporangiales</taxon>
        <taxon>Streptosporangiaceae</taxon>
        <taxon>Streptosporangium</taxon>
    </lineage>
</organism>
<dbReference type="Pfam" id="PF07690">
    <property type="entry name" value="MFS_1"/>
    <property type="match status" value="1"/>
</dbReference>
<feature type="transmembrane region" description="Helical" evidence="7">
    <location>
        <begin position="78"/>
        <end position="96"/>
    </location>
</feature>
<feature type="transmembrane region" description="Helical" evidence="7">
    <location>
        <begin position="228"/>
        <end position="249"/>
    </location>
</feature>
<name>D2AYC0_STRRD</name>
<protein>
    <recommendedName>
        <fullName evidence="8">Major facilitator superfamily (MFS) profile domain-containing protein</fullName>
    </recommendedName>
</protein>
<feature type="transmembrane region" description="Helical" evidence="7">
    <location>
        <begin position="14"/>
        <end position="38"/>
    </location>
</feature>
<keyword evidence="5 7" id="KW-1133">Transmembrane helix</keyword>
<evidence type="ECO:0000313" key="9">
    <source>
        <dbReference type="EMBL" id="ACZ87130.1"/>
    </source>
</evidence>
<reference evidence="9 10" key="1">
    <citation type="journal article" date="2010" name="Stand. Genomic Sci.">
        <title>Complete genome sequence of Streptosporangium roseum type strain (NI 9100).</title>
        <authorList>
            <person name="Nolan M."/>
            <person name="Sikorski J."/>
            <person name="Jando M."/>
            <person name="Lucas S."/>
            <person name="Lapidus A."/>
            <person name="Glavina Del Rio T."/>
            <person name="Chen F."/>
            <person name="Tice H."/>
            <person name="Pitluck S."/>
            <person name="Cheng J.F."/>
            <person name="Chertkov O."/>
            <person name="Sims D."/>
            <person name="Meincke L."/>
            <person name="Brettin T."/>
            <person name="Han C."/>
            <person name="Detter J.C."/>
            <person name="Bruce D."/>
            <person name="Goodwin L."/>
            <person name="Land M."/>
            <person name="Hauser L."/>
            <person name="Chang Y.J."/>
            <person name="Jeffries C.D."/>
            <person name="Ivanova N."/>
            <person name="Mavromatis K."/>
            <person name="Mikhailova N."/>
            <person name="Chen A."/>
            <person name="Palaniappan K."/>
            <person name="Chain P."/>
            <person name="Rohde M."/>
            <person name="Goker M."/>
            <person name="Bristow J."/>
            <person name="Eisen J.A."/>
            <person name="Markowitz V."/>
            <person name="Hugenholtz P."/>
            <person name="Kyrpides N.C."/>
            <person name="Klenk H.P."/>
        </authorList>
    </citation>
    <scope>NUCLEOTIDE SEQUENCE [LARGE SCALE GENOMIC DNA]</scope>
    <source>
        <strain evidence="10">ATCC 12428 / DSM 43021 / JCM 3005 / NI 9100</strain>
    </source>
</reference>
<keyword evidence="2" id="KW-0813">Transport</keyword>
<dbReference type="InterPro" id="IPR036259">
    <property type="entry name" value="MFS_trans_sf"/>
</dbReference>
<feature type="domain" description="Major facilitator superfamily (MFS) profile" evidence="8">
    <location>
        <begin position="14"/>
        <end position="408"/>
    </location>
</feature>
<dbReference type="HOGENOM" id="CLU_001265_60_2_11"/>
<comment type="subcellular location">
    <subcellularLocation>
        <location evidence="1">Cell membrane</location>
        <topology evidence="1">Multi-pass membrane protein</topology>
    </subcellularLocation>
</comment>
<dbReference type="Proteomes" id="UP000002029">
    <property type="component" value="Chromosome"/>
</dbReference>
<dbReference type="STRING" id="479432.Sros_4228"/>
<evidence type="ECO:0000256" key="1">
    <source>
        <dbReference type="ARBA" id="ARBA00004651"/>
    </source>
</evidence>
<accession>D2AYC0</accession>
<dbReference type="InterPro" id="IPR011701">
    <property type="entry name" value="MFS"/>
</dbReference>
<dbReference type="PANTHER" id="PTHR23517:SF2">
    <property type="entry name" value="MULTIDRUG RESISTANCE PROTEIN MDTH"/>
    <property type="match status" value="1"/>
</dbReference>
<keyword evidence="10" id="KW-1185">Reference proteome</keyword>
<keyword evidence="6 7" id="KW-0472">Membrane</keyword>
<sequence length="443" mass="44392">MVRRRAGRPSDRRVIVVVVGVQLAISLGFFAVMAHLVSHLRHDLGMLAGTITLVLGARIAVQYALFLPVGAVTDLIGATRAGVLACVLRAAGFVLLGTADELAGLLGAAVLLGVGGALFHPTAQSLLAGLAPARRSRGFAAYVIAGQVAAVAGPPAGLLLLTAGFWVLAAAAAAAWALAAVLFTLLGEERRTAPGADPRHRTGRWAGARLGTRMVAGGVAEALRDRRFVRFAVVAAPSTLLADQIVTVVPLKDVGAGATTLFFSLVAMVATAVQPWCAAGGRGEHPWVLRSGLLCAAAGYLVLLATPSEGSGGQMAGIVAAAVLNGLANGLMQPALFQTVTRCAPAHRFGAYLGVLSFLSGACAFLGGLAVGRLFDAGGWGPSMALAALGLVALLSAGACGLLDLRRAGSGSAGTSAPVRVPVAGSASAGRNASSSGNGQVND</sequence>
<dbReference type="AlphaFoldDB" id="D2AYC0"/>
<dbReference type="KEGG" id="sro:Sros_4228"/>
<feature type="transmembrane region" description="Helical" evidence="7">
    <location>
        <begin position="165"/>
        <end position="186"/>
    </location>
</feature>
<dbReference type="PROSITE" id="PS50850">
    <property type="entry name" value="MFS"/>
    <property type="match status" value="1"/>
</dbReference>
<evidence type="ECO:0000256" key="3">
    <source>
        <dbReference type="ARBA" id="ARBA00022475"/>
    </source>
</evidence>
<feature type="transmembrane region" description="Helical" evidence="7">
    <location>
        <begin position="287"/>
        <end position="306"/>
    </location>
</feature>
<dbReference type="GO" id="GO:0005886">
    <property type="term" value="C:plasma membrane"/>
    <property type="evidence" value="ECO:0007669"/>
    <property type="project" value="UniProtKB-SubCell"/>
</dbReference>
<evidence type="ECO:0000259" key="8">
    <source>
        <dbReference type="PROSITE" id="PS50850"/>
    </source>
</evidence>
<evidence type="ECO:0000256" key="7">
    <source>
        <dbReference type="SAM" id="Phobius"/>
    </source>
</evidence>
<feature type="transmembrane region" description="Helical" evidence="7">
    <location>
        <begin position="383"/>
        <end position="403"/>
    </location>
</feature>